<name>A0A077LV13_9MICO</name>
<dbReference type="AlphaFoldDB" id="A0A077LV13"/>
<dbReference type="RefSeq" id="WP_048550476.1">
    <property type="nucleotide sequence ID" value="NZ_HF570958.1"/>
</dbReference>
<keyword evidence="2" id="KW-1185">Reference proteome</keyword>
<comment type="caution">
    <text evidence="1">The sequence shown here is derived from an EMBL/GenBank/DDBJ whole genome shotgun (WGS) entry which is preliminary data.</text>
</comment>
<organism evidence="1 2">
    <name type="scientific">Nostocoides japonicum T1-X7</name>
    <dbReference type="NCBI Taxonomy" id="1194083"/>
    <lineage>
        <taxon>Bacteria</taxon>
        <taxon>Bacillati</taxon>
        <taxon>Actinomycetota</taxon>
        <taxon>Actinomycetes</taxon>
        <taxon>Micrococcales</taxon>
        <taxon>Intrasporangiaceae</taxon>
        <taxon>Nostocoides</taxon>
    </lineage>
</organism>
<proteinExistence type="predicted"/>
<gene>
    <name evidence="1" type="ORF">BN12_220036</name>
</gene>
<reference evidence="1 2" key="1">
    <citation type="journal article" date="2013" name="ISME J.">
        <title>A metabolic model for members of the genus Tetrasphaera involved in enhanced biological phosphorus removal.</title>
        <authorList>
            <person name="Kristiansen R."/>
            <person name="Nguyen H.T.T."/>
            <person name="Saunders A.M."/>
            <person name="Nielsen J.L."/>
            <person name="Wimmer R."/>
            <person name="Le V.Q."/>
            <person name="McIlroy S.J."/>
            <person name="Petrovski S."/>
            <person name="Seviour R.J."/>
            <person name="Calteau A."/>
            <person name="Nielsen K.L."/>
            <person name="Nielsen P.H."/>
        </authorList>
    </citation>
    <scope>NUCLEOTIDE SEQUENCE [LARGE SCALE GENOMIC DNA]</scope>
    <source>
        <strain evidence="1 2">T1-X7</strain>
    </source>
</reference>
<evidence type="ECO:0000313" key="1">
    <source>
        <dbReference type="EMBL" id="CCH77758.1"/>
    </source>
</evidence>
<dbReference type="STRING" id="1194083.BN12_220036"/>
<protein>
    <submittedName>
        <fullName evidence="1">Uncharacterized protein</fullName>
    </submittedName>
</protein>
<evidence type="ECO:0000313" key="2">
    <source>
        <dbReference type="Proteomes" id="UP000035721"/>
    </source>
</evidence>
<accession>A0A077LV13</accession>
<sequence length="122" mass="13453">MTTTALIRKIRQEVDCWVHCPRVEMACRLSSLGLFLGDLASRICDDVRPLREDRLLVSDLPEVASAFDDGQVASFIDTLGKDRHAEVASTGRPLVEALLVLASGHPWREHAAEESEASEVAR</sequence>
<dbReference type="Proteomes" id="UP000035721">
    <property type="component" value="Unassembled WGS sequence"/>
</dbReference>
<dbReference type="EMBL" id="CAJB01000135">
    <property type="protein sequence ID" value="CCH77758.1"/>
    <property type="molecule type" value="Genomic_DNA"/>
</dbReference>